<keyword evidence="4" id="KW-0547">Nucleotide-binding</keyword>
<evidence type="ECO:0000256" key="6">
    <source>
        <dbReference type="ARBA" id="ARBA00023054"/>
    </source>
</evidence>
<dbReference type="InterPro" id="IPR041118">
    <property type="entry name" value="Rx_N"/>
</dbReference>
<dbReference type="PANTHER" id="PTHR23155">
    <property type="entry name" value="DISEASE RESISTANCE PROTEIN RP"/>
    <property type="match status" value="1"/>
</dbReference>
<evidence type="ECO:0000256" key="3">
    <source>
        <dbReference type="ARBA" id="ARBA00022737"/>
    </source>
</evidence>
<feature type="domain" description="Disease resistance protein winged helix" evidence="9">
    <location>
        <begin position="376"/>
        <end position="417"/>
    </location>
</feature>
<dbReference type="InterPro" id="IPR058922">
    <property type="entry name" value="WHD_DRP"/>
</dbReference>
<keyword evidence="6 7" id="KW-0175">Coiled coil</keyword>
<dbReference type="Gene3D" id="3.80.10.10">
    <property type="entry name" value="Ribonuclease Inhibitor"/>
    <property type="match status" value="1"/>
</dbReference>
<dbReference type="AlphaFoldDB" id="A0A3L6DGH2"/>
<accession>A0A3L6DGH2</accession>
<dbReference type="SUPFAM" id="SSF52058">
    <property type="entry name" value="L domain-like"/>
    <property type="match status" value="1"/>
</dbReference>
<dbReference type="Pfam" id="PF18052">
    <property type="entry name" value="Rx_N"/>
    <property type="match status" value="1"/>
</dbReference>
<comment type="similarity">
    <text evidence="1">Belongs to the disease resistance NB-LRR family.</text>
</comment>
<evidence type="ECO:0000256" key="5">
    <source>
        <dbReference type="ARBA" id="ARBA00022821"/>
    </source>
</evidence>
<protein>
    <submittedName>
        <fullName evidence="11">Disease resistance RPP13-like protein 4</fullName>
    </submittedName>
</protein>
<dbReference type="Gene3D" id="1.20.5.4130">
    <property type="match status" value="1"/>
</dbReference>
<dbReference type="EMBL" id="NCVQ01000010">
    <property type="protein sequence ID" value="PWZ07740.1"/>
    <property type="molecule type" value="Genomic_DNA"/>
</dbReference>
<organism evidence="11">
    <name type="scientific">Zea mays</name>
    <name type="common">Maize</name>
    <dbReference type="NCBI Taxonomy" id="4577"/>
    <lineage>
        <taxon>Eukaryota</taxon>
        <taxon>Viridiplantae</taxon>
        <taxon>Streptophyta</taxon>
        <taxon>Embryophyta</taxon>
        <taxon>Tracheophyta</taxon>
        <taxon>Spermatophyta</taxon>
        <taxon>Magnoliopsida</taxon>
        <taxon>Liliopsida</taxon>
        <taxon>Poales</taxon>
        <taxon>Poaceae</taxon>
        <taxon>PACMAD clade</taxon>
        <taxon>Panicoideae</taxon>
        <taxon>Andropogonodae</taxon>
        <taxon>Andropogoneae</taxon>
        <taxon>Tripsacinae</taxon>
        <taxon>Zea</taxon>
    </lineage>
</organism>
<evidence type="ECO:0000256" key="7">
    <source>
        <dbReference type="SAM" id="Coils"/>
    </source>
</evidence>
<dbReference type="Pfam" id="PF23559">
    <property type="entry name" value="WHD_DRP"/>
    <property type="match status" value="1"/>
</dbReference>
<dbReference type="GO" id="GO:0000166">
    <property type="term" value="F:nucleotide binding"/>
    <property type="evidence" value="ECO:0007669"/>
    <property type="project" value="UniProtKB-KW"/>
</dbReference>
<dbReference type="Proteomes" id="UP000251960">
    <property type="component" value="Chromosome 9"/>
</dbReference>
<keyword evidence="5" id="KW-0611">Plant defense</keyword>
<evidence type="ECO:0000256" key="2">
    <source>
        <dbReference type="ARBA" id="ARBA00022614"/>
    </source>
</evidence>
<keyword evidence="2" id="KW-0433">Leucine-rich repeat</keyword>
<feature type="domain" description="Disease resistance N-terminal" evidence="8">
    <location>
        <begin position="14"/>
        <end position="84"/>
    </location>
</feature>
<dbReference type="InterPro" id="IPR032675">
    <property type="entry name" value="LRR_dom_sf"/>
</dbReference>
<evidence type="ECO:0000313" key="11">
    <source>
        <dbReference type="EMBL" id="PWZ07740.1"/>
    </source>
</evidence>
<proteinExistence type="inferred from homology"/>
<evidence type="ECO:0000259" key="10">
    <source>
        <dbReference type="Pfam" id="PF23598"/>
    </source>
</evidence>
<feature type="domain" description="Disease resistance R13L4/SHOC-2-like LRR" evidence="10">
    <location>
        <begin position="455"/>
        <end position="777"/>
    </location>
</feature>
<dbReference type="InterPro" id="IPR044974">
    <property type="entry name" value="Disease_R_plants"/>
</dbReference>
<sequence>MTDLVLGLAKSAVEGTLTAAKSAIEEKKKLKKNMQRDLMLISDEFEMMHSFLNVTKERGSDEMVRTLVRQVRNMALDVEDCIVLVDMKFHRWWSPLLGWFPSCCSKLAAPPPMDLIDDEAVTAIELLKSRVEAMGQRNERYMQIGDCGAPKLSEKTHQQTGADATAGKTCPARLTGRLSEYTYPTTRPQSTQGALIEFVKEVMSNQRYLVFLENLTSMDDWEAVRELLPDGHNSSCIVVHTTTLNLAKSCVVAHHQELEPQQFSTDRSVRIFYEYCESMDGNNAEMALKTKAAKQWIHRFKFVGRQEDIWSLAGISRMVQSVYGVDGVGKSYIVKHVYYKQTHPAFGSLRGLFDWVHSYFNSCPDWLKPCIFYLSIFPLDHKIRRRRLVGRWMAEGYSRDTKERTAEDNGEEFIVHLRKLNTNELAAHGTTPHLTIGETWDRDRIVYESTGLGRLRSLTVFGRWKPFFVSDKMSVLRVLDLEDASSDSVRNADLEQMVKLLPRLKFLSLRGCKEITRLPDSLGGLRQLQTLDIRHTSVLALPRSVTSLLKLQLIRAGTSSALYIGIGKMVALNHISVIDVSAASGRLVLEELKNLTPLRKLGVAGIKQENCQELCSVISGHAHLESLSLCLDEKLAGGLDAISTSPPKELKSLKLYGLVDRLPGWIKLLSSSLRTLKLQLAVIAQDEVDLLVKDLRNLNTLCLSFKDFGNGEELRFRGGYCFPDLWVLEIACNCTLRSVTFESTSVMRKLEVLRIRCSDNVSSLEFSGLQHLRSLRESYEYNVKRRLENQLREHPRKTMKPVLK</sequence>
<evidence type="ECO:0000259" key="8">
    <source>
        <dbReference type="Pfam" id="PF18052"/>
    </source>
</evidence>
<dbReference type="InterPro" id="IPR055414">
    <property type="entry name" value="LRR_R13L4/SHOC2-like"/>
</dbReference>
<keyword evidence="3" id="KW-0677">Repeat</keyword>
<evidence type="ECO:0000256" key="4">
    <source>
        <dbReference type="ARBA" id="ARBA00022741"/>
    </source>
</evidence>
<dbReference type="Pfam" id="PF23598">
    <property type="entry name" value="LRR_14"/>
    <property type="match status" value="1"/>
</dbReference>
<reference evidence="11" key="1">
    <citation type="journal article" date="2018" name="Nat. Genet.">
        <title>Extensive intraspecific gene order and gene structural variations between Mo17 and other maize genomes.</title>
        <authorList>
            <person name="Sun S."/>
            <person name="Zhou Y."/>
            <person name="Chen J."/>
            <person name="Shi J."/>
            <person name="Zhao H."/>
            <person name="Zhao H."/>
            <person name="Song W."/>
            <person name="Zhang M."/>
            <person name="Cui Y."/>
            <person name="Dong X."/>
            <person name="Liu H."/>
            <person name="Ma X."/>
            <person name="Jiao Y."/>
            <person name="Wang B."/>
            <person name="Wei X."/>
            <person name="Stein J.C."/>
            <person name="Glaubitz J.C."/>
            <person name="Lu F."/>
            <person name="Yu G."/>
            <person name="Liang C."/>
            <person name="Fengler K."/>
            <person name="Li B."/>
            <person name="Rafalski A."/>
            <person name="Schnable P.S."/>
            <person name="Ware D.H."/>
            <person name="Buckler E.S."/>
            <person name="Lai J."/>
        </authorList>
    </citation>
    <scope>NUCLEOTIDE SEQUENCE [LARGE SCALE GENOMIC DNA]</scope>
    <source>
        <tissue evidence="11">Seedling</tissue>
    </source>
</reference>
<dbReference type="InterPro" id="IPR027417">
    <property type="entry name" value="P-loop_NTPase"/>
</dbReference>
<gene>
    <name evidence="11" type="primary">RPP13L4_8</name>
    <name evidence="11" type="ORF">Zm00014a_030530</name>
</gene>
<dbReference type="GO" id="GO:0051707">
    <property type="term" value="P:response to other organism"/>
    <property type="evidence" value="ECO:0007669"/>
    <property type="project" value="UniProtKB-ARBA"/>
</dbReference>
<dbReference type="ExpressionAtlas" id="A0A3L6DGH2">
    <property type="expression patterns" value="baseline and differential"/>
</dbReference>
<dbReference type="SUPFAM" id="SSF52540">
    <property type="entry name" value="P-loop containing nucleoside triphosphate hydrolases"/>
    <property type="match status" value="1"/>
</dbReference>
<evidence type="ECO:0000256" key="1">
    <source>
        <dbReference type="ARBA" id="ARBA00008894"/>
    </source>
</evidence>
<comment type="caution">
    <text evidence="11">The sequence shown here is derived from an EMBL/GenBank/DDBJ whole genome shotgun (WGS) entry which is preliminary data.</text>
</comment>
<evidence type="ECO:0000259" key="9">
    <source>
        <dbReference type="Pfam" id="PF23559"/>
    </source>
</evidence>
<feature type="coiled-coil region" evidence="7">
    <location>
        <begin position="17"/>
        <end position="44"/>
    </location>
</feature>
<name>A0A3L6DGH2_MAIZE</name>
<dbReference type="GO" id="GO:0006952">
    <property type="term" value="P:defense response"/>
    <property type="evidence" value="ECO:0007669"/>
    <property type="project" value="UniProtKB-KW"/>
</dbReference>
<dbReference type="PANTHER" id="PTHR23155:SF1135">
    <property type="entry name" value="OS08G0246300 PROTEIN"/>
    <property type="match status" value="1"/>
</dbReference>